<dbReference type="InterPro" id="IPR004835">
    <property type="entry name" value="Chitin_synth"/>
</dbReference>
<keyword evidence="6" id="KW-0812">Transmembrane</keyword>
<keyword evidence="3 10" id="KW-1003">Cell membrane</keyword>
<dbReference type="GO" id="GO:0004100">
    <property type="term" value="F:chitin synthase activity"/>
    <property type="evidence" value="ECO:0007669"/>
    <property type="project" value="UniProtKB-UniRule"/>
</dbReference>
<comment type="function">
    <text evidence="10">Polymerizes chitin, a structural polymer of the cell wall and septum, by transferring the sugar moiety of UDP-GlcNAc to the non-reducing end of the growing chitin polymer.</text>
</comment>
<keyword evidence="8" id="KW-0472">Membrane</keyword>
<comment type="similarity">
    <text evidence="10">Belongs to the chitin synthase family.</text>
</comment>
<dbReference type="AlphaFoldDB" id="A0A8H8DMI6"/>
<dbReference type="GO" id="GO:0071555">
    <property type="term" value="P:cell wall organization"/>
    <property type="evidence" value="ECO:0007669"/>
    <property type="project" value="UniProtKB-KW"/>
</dbReference>
<dbReference type="EMBL" id="JAEFCI010000757">
    <property type="protein sequence ID" value="KAG5463342.1"/>
    <property type="molecule type" value="Genomic_DNA"/>
</dbReference>
<evidence type="ECO:0000259" key="12">
    <source>
        <dbReference type="Pfam" id="PF08407"/>
    </source>
</evidence>
<evidence type="ECO:0000256" key="9">
    <source>
        <dbReference type="ARBA" id="ARBA00023316"/>
    </source>
</evidence>
<dbReference type="Pfam" id="PF01644">
    <property type="entry name" value="Chitin_synth_1"/>
    <property type="match status" value="1"/>
</dbReference>
<accession>A0A8H8DMI6</accession>
<dbReference type="InterPro" id="IPR013616">
    <property type="entry name" value="Chitin_synth_N"/>
</dbReference>
<dbReference type="PANTHER" id="PTHR22914:SF9">
    <property type="entry name" value="CHITIN SYNTHASE 1"/>
    <property type="match status" value="1"/>
</dbReference>
<evidence type="ECO:0000256" key="2">
    <source>
        <dbReference type="ARBA" id="ARBA00012543"/>
    </source>
</evidence>
<dbReference type="GO" id="GO:0005886">
    <property type="term" value="C:plasma membrane"/>
    <property type="evidence" value="ECO:0007669"/>
    <property type="project" value="UniProtKB-SubCell"/>
</dbReference>
<keyword evidence="7" id="KW-1133">Transmembrane helix</keyword>
<reference evidence="13 14" key="1">
    <citation type="journal article" name="Sci. Rep.">
        <title>Genome-scale phylogenetic analyses confirm Olpidium as the closest living zoosporic fungus to the non-flagellated, terrestrial fungi.</title>
        <authorList>
            <person name="Chang Y."/>
            <person name="Rochon D."/>
            <person name="Sekimoto S."/>
            <person name="Wang Y."/>
            <person name="Chovatia M."/>
            <person name="Sandor L."/>
            <person name="Salamov A."/>
            <person name="Grigoriev I.V."/>
            <person name="Stajich J.E."/>
            <person name="Spatafora J.W."/>
        </authorList>
    </citation>
    <scope>NUCLEOTIDE SEQUENCE [LARGE SCALE GENOMIC DNA]</scope>
    <source>
        <strain evidence="13">S191</strain>
    </source>
</reference>
<evidence type="ECO:0000256" key="8">
    <source>
        <dbReference type="ARBA" id="ARBA00023136"/>
    </source>
</evidence>
<evidence type="ECO:0000256" key="7">
    <source>
        <dbReference type="ARBA" id="ARBA00022989"/>
    </source>
</evidence>
<dbReference type="OrthoDB" id="2429941at2759"/>
<dbReference type="EC" id="2.4.1.16" evidence="2 10"/>
<evidence type="ECO:0000256" key="4">
    <source>
        <dbReference type="ARBA" id="ARBA00022676"/>
    </source>
</evidence>
<feature type="region of interest" description="Disordered" evidence="11">
    <location>
        <begin position="1"/>
        <end position="59"/>
    </location>
</feature>
<dbReference type="Pfam" id="PF08407">
    <property type="entry name" value="Chitin_synth_1N"/>
    <property type="match status" value="1"/>
</dbReference>
<gene>
    <name evidence="13" type="ORF">BJ554DRAFT_8431</name>
</gene>
<keyword evidence="4 10" id="KW-0328">Glycosyltransferase</keyword>
<comment type="catalytic activity">
    <reaction evidence="10">
        <text>[(1-&gt;4)-N-acetyl-beta-D-glucosaminyl](n) + UDP-N-acetyl-alpha-D-glucosamine = [(1-&gt;4)-N-acetyl-beta-D-glucosaminyl](n+1) + UDP + H(+)</text>
        <dbReference type="Rhea" id="RHEA:16637"/>
        <dbReference type="Rhea" id="RHEA-COMP:9593"/>
        <dbReference type="Rhea" id="RHEA-COMP:9595"/>
        <dbReference type="ChEBI" id="CHEBI:15378"/>
        <dbReference type="ChEBI" id="CHEBI:17029"/>
        <dbReference type="ChEBI" id="CHEBI:57705"/>
        <dbReference type="ChEBI" id="CHEBI:58223"/>
        <dbReference type="EC" id="2.4.1.16"/>
    </reaction>
</comment>
<protein>
    <recommendedName>
        <fullName evidence="2 10">Chitin synthase</fullName>
        <ecNumber evidence="2 10">2.4.1.16</ecNumber>
    </recommendedName>
</protein>
<evidence type="ECO:0000256" key="10">
    <source>
        <dbReference type="RuleBase" id="RU366040"/>
    </source>
</evidence>
<dbReference type="PANTHER" id="PTHR22914">
    <property type="entry name" value="CHITIN SYNTHASE"/>
    <property type="match status" value="1"/>
</dbReference>
<evidence type="ECO:0000313" key="13">
    <source>
        <dbReference type="EMBL" id="KAG5463342.1"/>
    </source>
</evidence>
<evidence type="ECO:0000256" key="5">
    <source>
        <dbReference type="ARBA" id="ARBA00022679"/>
    </source>
</evidence>
<evidence type="ECO:0000256" key="1">
    <source>
        <dbReference type="ARBA" id="ARBA00004651"/>
    </source>
</evidence>
<comment type="subcellular location">
    <subcellularLocation>
        <location evidence="1 10">Cell membrane</location>
        <topology evidence="1 10">Multi-pass membrane protein</topology>
    </subcellularLocation>
</comment>
<evidence type="ECO:0000256" key="11">
    <source>
        <dbReference type="SAM" id="MobiDB-lite"/>
    </source>
</evidence>
<name>A0A8H8DMI6_9FUNG</name>
<evidence type="ECO:0000256" key="6">
    <source>
        <dbReference type="ARBA" id="ARBA00022692"/>
    </source>
</evidence>
<feature type="compositionally biased region" description="Polar residues" evidence="11">
    <location>
        <begin position="44"/>
        <end position="55"/>
    </location>
</feature>
<dbReference type="Proteomes" id="UP000673691">
    <property type="component" value="Unassembled WGS sequence"/>
</dbReference>
<comment type="caution">
    <text evidence="13">The sequence shown here is derived from an EMBL/GenBank/DDBJ whole genome shotgun (WGS) entry which is preliminary data.</text>
</comment>
<feature type="domain" description="Chitin synthase N-terminal" evidence="12">
    <location>
        <begin position="70"/>
        <end position="136"/>
    </location>
</feature>
<proteinExistence type="inferred from homology"/>
<dbReference type="GO" id="GO:0006031">
    <property type="term" value="P:chitin biosynthetic process"/>
    <property type="evidence" value="ECO:0007669"/>
    <property type="project" value="UniProtKB-UniRule"/>
</dbReference>
<keyword evidence="9 10" id="KW-0961">Cell wall biogenesis/degradation</keyword>
<keyword evidence="5 10" id="KW-0808">Transferase</keyword>
<evidence type="ECO:0000313" key="14">
    <source>
        <dbReference type="Proteomes" id="UP000673691"/>
    </source>
</evidence>
<organism evidence="13 14">
    <name type="scientific">Olpidium bornovanus</name>
    <dbReference type="NCBI Taxonomy" id="278681"/>
    <lineage>
        <taxon>Eukaryota</taxon>
        <taxon>Fungi</taxon>
        <taxon>Fungi incertae sedis</taxon>
        <taxon>Olpidiomycota</taxon>
        <taxon>Olpidiomycotina</taxon>
        <taxon>Olpidiomycetes</taxon>
        <taxon>Olpidiales</taxon>
        <taxon>Olpidiaceae</taxon>
        <taxon>Olpidium</taxon>
    </lineage>
</organism>
<feature type="non-terminal residue" evidence="13">
    <location>
        <position position="265"/>
    </location>
</feature>
<dbReference type="GO" id="GO:0030428">
    <property type="term" value="C:cell septum"/>
    <property type="evidence" value="ECO:0007669"/>
    <property type="project" value="TreeGrafter"/>
</dbReference>
<keyword evidence="14" id="KW-1185">Reference proteome</keyword>
<evidence type="ECO:0000256" key="3">
    <source>
        <dbReference type="ARBA" id="ARBA00022475"/>
    </source>
</evidence>
<sequence length="265" mass="29385">MQPMSPAPAHAGGYGSRQLSPPHSGGYMQHPSPVAPSSGYRYPISSQPQYNNMSGGQMPAGSGAMLARKRTMRNVQLTNGNLVIESPVPDRVLANAAYRTGEEFTHMRYTAATCDPNDFEKQSYTLRPAMYGRQTELFVVMTMYNENDELFCNTMSSVMKNIAFLCTRSKSRTWGNNGWQKATVCVVADGRKKIHPRVLTVLAAMGGIAKNTVNGKDVTAHIYEYTTQIMVDQELKLRGADKGLVPVQIIFCLKEQNKKKLNSHR</sequence>